<organism evidence="6 7">
    <name type="scientific">Albimonas donghaensis</name>
    <dbReference type="NCBI Taxonomy" id="356660"/>
    <lineage>
        <taxon>Bacteria</taxon>
        <taxon>Pseudomonadati</taxon>
        <taxon>Pseudomonadota</taxon>
        <taxon>Alphaproteobacteria</taxon>
        <taxon>Rhodobacterales</taxon>
        <taxon>Paracoccaceae</taxon>
        <taxon>Albimonas</taxon>
    </lineage>
</organism>
<feature type="domain" description="HTH lysR-type" evidence="5">
    <location>
        <begin position="6"/>
        <end position="63"/>
    </location>
</feature>
<comment type="similarity">
    <text evidence="1">Belongs to the LysR transcriptional regulatory family.</text>
</comment>
<reference evidence="6 7" key="1">
    <citation type="submission" date="2016-10" db="EMBL/GenBank/DDBJ databases">
        <authorList>
            <person name="de Groot N.N."/>
        </authorList>
    </citation>
    <scope>NUCLEOTIDE SEQUENCE [LARGE SCALE GENOMIC DNA]</scope>
    <source>
        <strain evidence="6 7">DSM 17890</strain>
    </source>
</reference>
<dbReference type="STRING" id="356660.SAMN05444336_101215"/>
<dbReference type="Pfam" id="PF03466">
    <property type="entry name" value="LysR_substrate"/>
    <property type="match status" value="1"/>
</dbReference>
<dbReference type="PANTHER" id="PTHR30537">
    <property type="entry name" value="HTH-TYPE TRANSCRIPTIONAL REGULATOR"/>
    <property type="match status" value="1"/>
</dbReference>
<keyword evidence="4" id="KW-0804">Transcription</keyword>
<name>A0A1H2R2L9_9RHOB</name>
<evidence type="ECO:0000259" key="5">
    <source>
        <dbReference type="PROSITE" id="PS50931"/>
    </source>
</evidence>
<dbReference type="GO" id="GO:0006351">
    <property type="term" value="P:DNA-templated transcription"/>
    <property type="evidence" value="ECO:0007669"/>
    <property type="project" value="TreeGrafter"/>
</dbReference>
<evidence type="ECO:0000313" key="6">
    <source>
        <dbReference type="EMBL" id="SDW13601.1"/>
    </source>
</evidence>
<dbReference type="Gene3D" id="1.10.10.10">
    <property type="entry name" value="Winged helix-like DNA-binding domain superfamily/Winged helix DNA-binding domain"/>
    <property type="match status" value="1"/>
</dbReference>
<proteinExistence type="inferred from homology"/>
<dbReference type="SUPFAM" id="SSF46785">
    <property type="entry name" value="Winged helix' DNA-binding domain"/>
    <property type="match status" value="1"/>
</dbReference>
<dbReference type="GO" id="GO:0043565">
    <property type="term" value="F:sequence-specific DNA binding"/>
    <property type="evidence" value="ECO:0007669"/>
    <property type="project" value="TreeGrafter"/>
</dbReference>
<dbReference type="PROSITE" id="PS50931">
    <property type="entry name" value="HTH_LYSR"/>
    <property type="match status" value="1"/>
</dbReference>
<dbReference type="InterPro" id="IPR000847">
    <property type="entry name" value="LysR_HTH_N"/>
</dbReference>
<evidence type="ECO:0000256" key="2">
    <source>
        <dbReference type="ARBA" id="ARBA00023015"/>
    </source>
</evidence>
<dbReference type="InterPro" id="IPR005119">
    <property type="entry name" value="LysR_subst-bd"/>
</dbReference>
<gene>
    <name evidence="6" type="ORF">SAMN05444336_101215</name>
</gene>
<dbReference type="InterPro" id="IPR058163">
    <property type="entry name" value="LysR-type_TF_proteobact-type"/>
</dbReference>
<protein>
    <submittedName>
        <fullName evidence="6">LysR family transcriptional regulator, glycine cleavage system transcriptional activator</fullName>
    </submittedName>
</protein>
<dbReference type="PANTHER" id="PTHR30537:SF79">
    <property type="entry name" value="TRANSCRIPTIONAL REGULATOR-RELATED"/>
    <property type="match status" value="1"/>
</dbReference>
<keyword evidence="2" id="KW-0805">Transcription regulation</keyword>
<dbReference type="EMBL" id="FNMZ01000001">
    <property type="protein sequence ID" value="SDW13601.1"/>
    <property type="molecule type" value="Genomic_DNA"/>
</dbReference>
<dbReference type="AlphaFoldDB" id="A0A1H2R2L9"/>
<dbReference type="Pfam" id="PF00126">
    <property type="entry name" value="HTH_1"/>
    <property type="match status" value="1"/>
</dbReference>
<dbReference type="GO" id="GO:0003700">
    <property type="term" value="F:DNA-binding transcription factor activity"/>
    <property type="evidence" value="ECO:0007669"/>
    <property type="project" value="InterPro"/>
</dbReference>
<evidence type="ECO:0000313" key="7">
    <source>
        <dbReference type="Proteomes" id="UP000199118"/>
    </source>
</evidence>
<keyword evidence="3" id="KW-0238">DNA-binding</keyword>
<dbReference type="InterPro" id="IPR036390">
    <property type="entry name" value="WH_DNA-bd_sf"/>
</dbReference>
<evidence type="ECO:0000256" key="1">
    <source>
        <dbReference type="ARBA" id="ARBA00009437"/>
    </source>
</evidence>
<dbReference type="Proteomes" id="UP000199118">
    <property type="component" value="Unassembled WGS sequence"/>
</dbReference>
<accession>A0A1H2R2L9</accession>
<dbReference type="InterPro" id="IPR036388">
    <property type="entry name" value="WH-like_DNA-bd_sf"/>
</dbReference>
<dbReference type="SUPFAM" id="SSF53850">
    <property type="entry name" value="Periplasmic binding protein-like II"/>
    <property type="match status" value="1"/>
</dbReference>
<keyword evidence="7" id="KW-1185">Reference proteome</keyword>
<evidence type="ECO:0000256" key="4">
    <source>
        <dbReference type="ARBA" id="ARBA00023163"/>
    </source>
</evidence>
<dbReference type="Gene3D" id="3.40.190.10">
    <property type="entry name" value="Periplasmic binding protein-like II"/>
    <property type="match status" value="2"/>
</dbReference>
<sequence>MLRKAPPLESIEVFVAAAKAGSFRAVARDLALSPSAVSRRIAGLEAFLGRALYDRTGPAPRLNADGRAYLAAIEPAIAAIRDATAALERDGASGRPLRVAASHSFASSWLIRRLPDLARDQGLEVELIPTRDPEALRSGAVDLAIWGGRRAPAEFWSEPLYASCAVPVAMPVMADGRPAPRDAAELADRVLIGVTEPGGSWDRWFAAGGTGGTSGIRRIDYPTQSLACEAAAAGLGVALAVPLISEPYLPSRGLAPCAEARPIGSVHRLCRAAERRAWTPAERRFAAWIRAEAARSVALFDRAALHPAPPAIAAE</sequence>
<dbReference type="RefSeq" id="WP_092679290.1">
    <property type="nucleotide sequence ID" value="NZ_FNMZ01000001.1"/>
</dbReference>
<evidence type="ECO:0000256" key="3">
    <source>
        <dbReference type="ARBA" id="ARBA00023125"/>
    </source>
</evidence>
<dbReference type="OrthoDB" id="9813056at2"/>